<dbReference type="EMBL" id="JAGFMF010011577">
    <property type="protein sequence ID" value="KAG8520169.1"/>
    <property type="molecule type" value="Genomic_DNA"/>
</dbReference>
<protein>
    <submittedName>
        <fullName evidence="1">Glypican-5</fullName>
    </submittedName>
</protein>
<proteinExistence type="predicted"/>
<dbReference type="Proteomes" id="UP000700334">
    <property type="component" value="Unassembled WGS sequence"/>
</dbReference>
<organism evidence="1 2">
    <name type="scientific">Galemys pyrenaicus</name>
    <name type="common">Iberian desman</name>
    <name type="synonym">Pyrenean desman</name>
    <dbReference type="NCBI Taxonomy" id="202257"/>
    <lineage>
        <taxon>Eukaryota</taxon>
        <taxon>Metazoa</taxon>
        <taxon>Chordata</taxon>
        <taxon>Craniata</taxon>
        <taxon>Vertebrata</taxon>
        <taxon>Euteleostomi</taxon>
        <taxon>Mammalia</taxon>
        <taxon>Eutheria</taxon>
        <taxon>Laurasiatheria</taxon>
        <taxon>Eulipotyphla</taxon>
        <taxon>Talpidae</taxon>
        <taxon>Galemys</taxon>
    </lineage>
</organism>
<sequence>MNNNASAQTVKSICQIRRDVLRFNALIPNASHCNYDVNICGHGSTGFKLVNWMPDELNLSDVKQIHQTDGGSTLDTTGAGCKAGAEAVVLTLMGVVMVLPKLWVHVNTTSVTTLIFIWYPRSHENLKHLDIRDLSSSFWDLRDSENFELND</sequence>
<comment type="caution">
    <text evidence="1">The sequence shown here is derived from an EMBL/GenBank/DDBJ whole genome shotgun (WGS) entry which is preliminary data.</text>
</comment>
<keyword evidence="2" id="KW-1185">Reference proteome</keyword>
<evidence type="ECO:0000313" key="1">
    <source>
        <dbReference type="EMBL" id="KAG8520169.1"/>
    </source>
</evidence>
<gene>
    <name evidence="1" type="ORF">J0S82_011727</name>
</gene>
<accession>A0A8J6AEF3</accession>
<evidence type="ECO:0000313" key="2">
    <source>
        <dbReference type="Proteomes" id="UP000700334"/>
    </source>
</evidence>
<name>A0A8J6AEF3_GALPY</name>
<dbReference type="AlphaFoldDB" id="A0A8J6AEF3"/>
<reference evidence="1" key="1">
    <citation type="journal article" date="2021" name="Evol. Appl.">
        <title>The genome of the Pyrenean desman and the effects of bottlenecks and inbreeding on the genomic landscape of an endangered species.</title>
        <authorList>
            <person name="Escoda L."/>
            <person name="Castresana J."/>
        </authorList>
    </citation>
    <scope>NUCLEOTIDE SEQUENCE</scope>
    <source>
        <strain evidence="1">IBE-C5619</strain>
    </source>
</reference>